<evidence type="ECO:0000256" key="9">
    <source>
        <dbReference type="ARBA" id="ARBA00043822"/>
    </source>
</evidence>
<evidence type="ECO:0000256" key="13">
    <source>
        <dbReference type="SAM" id="MobiDB-lite"/>
    </source>
</evidence>
<evidence type="ECO:0000256" key="7">
    <source>
        <dbReference type="ARBA" id="ARBA00023136"/>
    </source>
</evidence>
<dbReference type="SMART" id="SM00046">
    <property type="entry name" value="DAGKc"/>
    <property type="match status" value="1"/>
</dbReference>
<keyword evidence="8" id="KW-0449">Lipoprotein</keyword>
<comment type="catalytic activity">
    <reaction evidence="12">
        <text>sphinganine + ATP = sphinganine 1-phosphate + ADP + H(+)</text>
        <dbReference type="Rhea" id="RHEA:15465"/>
        <dbReference type="ChEBI" id="CHEBI:15378"/>
        <dbReference type="ChEBI" id="CHEBI:30616"/>
        <dbReference type="ChEBI" id="CHEBI:57817"/>
        <dbReference type="ChEBI" id="CHEBI:57939"/>
        <dbReference type="ChEBI" id="CHEBI:456216"/>
        <dbReference type="EC" id="2.7.1.91"/>
    </reaction>
    <physiologicalReaction direction="left-to-right" evidence="12">
        <dbReference type="Rhea" id="RHEA:15466"/>
    </physiologicalReaction>
</comment>
<keyword evidence="6" id="KW-0443">Lipid metabolism</keyword>
<keyword evidence="4" id="KW-0418">Kinase</keyword>
<organism evidence="15 16">
    <name type="scientific">Zygotorulaspora mrakii</name>
    <name type="common">Zygosaccharomyces mrakii</name>
    <dbReference type="NCBI Taxonomy" id="42260"/>
    <lineage>
        <taxon>Eukaryota</taxon>
        <taxon>Fungi</taxon>
        <taxon>Dikarya</taxon>
        <taxon>Ascomycota</taxon>
        <taxon>Saccharomycotina</taxon>
        <taxon>Saccharomycetes</taxon>
        <taxon>Saccharomycetales</taxon>
        <taxon>Saccharomycetaceae</taxon>
        <taxon>Zygotorulaspora</taxon>
    </lineage>
</organism>
<gene>
    <name evidence="15" type="ORF">HG535_0G02670</name>
</gene>
<dbReference type="EMBL" id="CP058610">
    <property type="protein sequence ID" value="QLG74384.1"/>
    <property type="molecule type" value="Genomic_DNA"/>
</dbReference>
<keyword evidence="16" id="KW-1185">Reference proteome</keyword>
<evidence type="ECO:0000256" key="3">
    <source>
        <dbReference type="ARBA" id="ARBA00022741"/>
    </source>
</evidence>
<keyword evidence="3" id="KW-0547">Nucleotide-binding</keyword>
<evidence type="ECO:0000313" key="15">
    <source>
        <dbReference type="EMBL" id="QLG74384.1"/>
    </source>
</evidence>
<dbReference type="InterPro" id="IPR017438">
    <property type="entry name" value="ATP-NAD_kinase_N"/>
</dbReference>
<evidence type="ECO:0000256" key="12">
    <source>
        <dbReference type="ARBA" id="ARBA00052914"/>
    </source>
</evidence>
<keyword evidence="7" id="KW-0472">Membrane</keyword>
<feature type="domain" description="DAGKc" evidence="14">
    <location>
        <begin position="248"/>
        <end position="387"/>
    </location>
</feature>
<evidence type="ECO:0000259" key="14">
    <source>
        <dbReference type="PROSITE" id="PS50146"/>
    </source>
</evidence>
<reference evidence="15 16" key="1">
    <citation type="submission" date="2020-07" db="EMBL/GenBank/DDBJ databases">
        <title>The yeast mating-type switching endonuclease HO is a domesticated member of an unorthodox homing genetic element family.</title>
        <authorList>
            <person name="Coughlan A.Y."/>
            <person name="Lombardi L."/>
            <person name="Braun-Galleani S."/>
            <person name="Martos A.R."/>
            <person name="Galeote V."/>
            <person name="Bigey F."/>
            <person name="Dequin S."/>
            <person name="Byrne K.P."/>
            <person name="Wolfe K.H."/>
        </authorList>
    </citation>
    <scope>NUCLEOTIDE SEQUENCE [LARGE SCALE GENOMIC DNA]</scope>
    <source>
        <strain evidence="15 16">NRRL Y-6702</strain>
    </source>
</reference>
<feature type="compositionally biased region" description="Acidic residues" evidence="13">
    <location>
        <begin position="162"/>
        <end position="173"/>
    </location>
</feature>
<sequence>MSMPVRAENAIRGRDFYKATLTDDGILITSHGHVRSGSYSDYDRHYHSTNASSTSLQSIQSNNTFLETASLVSCVTCLSDTDNNDRLLRAANVSQEQIRQQNGQLSANTVIPFSRILNATYLTSTHNDSSPGLDSVGNDSDRLTKGTDLSNNSKSGTNHDLEDGDGDADDLDDVDISPLVGHSSFSNASQIDSKNNKDFPLVEITLAKPRRHDIVPKRLILSLNQQSKIPIKSDIVEEILSKSYQNIKRERSILVIINPHGGKGNAKKLFMSKCKPILLASKCSIDMAYTKYSGHATDIARTLDIDKYDTIACASGDGIPYEVINGLFQRPDRVDAFNKVAVTQLPCGSGNAMSVSCHWTSNPSYAALCLVKSIESRIDLMCCSQQSYYASFPRLSFLSQTYGVIAESDINTEFIRWMGPARFELGVAFNVLQRKKYPCDIYVKYAAKSKNELKIHYLAYKNRDDTNDNNENDIENDIENGNRDGSGTGSEGSSKKRMVTEMDFKLKYPLDNGIPQDWEKIDPSITDNLGIFYTGKMPYIAADTKFFPAALPSDGAMDLVITDARTPVTRMAPILLGLDRGSHVLQPEVIHSKIVAYKLIPKITSSLFSVDGEKFPLEPMQVEILPGLCKTLLRNGSFVDTEFDSI</sequence>
<dbReference type="AlphaFoldDB" id="A0A7H9B806"/>
<dbReference type="GO" id="GO:0016020">
    <property type="term" value="C:membrane"/>
    <property type="evidence" value="ECO:0007669"/>
    <property type="project" value="TreeGrafter"/>
</dbReference>
<feature type="compositionally biased region" description="Polar residues" evidence="13">
    <location>
        <begin position="147"/>
        <end position="158"/>
    </location>
</feature>
<evidence type="ECO:0000256" key="11">
    <source>
        <dbReference type="ARBA" id="ARBA00052341"/>
    </source>
</evidence>
<dbReference type="EC" id="2.7.1.91" evidence="10"/>
<evidence type="ECO:0000256" key="6">
    <source>
        <dbReference type="ARBA" id="ARBA00022919"/>
    </source>
</evidence>
<proteinExistence type="predicted"/>
<dbReference type="PANTHER" id="PTHR12358:SF31">
    <property type="entry name" value="ACYLGLYCEROL KINASE, MITOCHONDRIAL"/>
    <property type="match status" value="1"/>
</dbReference>
<evidence type="ECO:0000313" key="16">
    <source>
        <dbReference type="Proteomes" id="UP000509704"/>
    </source>
</evidence>
<dbReference type="GO" id="GO:0008481">
    <property type="term" value="F:sphingosine kinase activity"/>
    <property type="evidence" value="ECO:0007669"/>
    <property type="project" value="UniProtKB-EC"/>
</dbReference>
<dbReference type="KEGG" id="zmk:HG535_0G02670"/>
<comment type="catalytic activity">
    <reaction evidence="9">
        <text>a sphingoid base + ATP = a sphingoid 1-phosphate + ADP + H(+)</text>
        <dbReference type="Rhea" id="RHEA:51496"/>
        <dbReference type="ChEBI" id="CHEBI:15378"/>
        <dbReference type="ChEBI" id="CHEBI:30616"/>
        <dbReference type="ChEBI" id="CHEBI:76941"/>
        <dbReference type="ChEBI" id="CHEBI:84410"/>
        <dbReference type="ChEBI" id="CHEBI:456216"/>
        <dbReference type="EC" id="2.7.1.91"/>
    </reaction>
</comment>
<dbReference type="GO" id="GO:0005737">
    <property type="term" value="C:cytoplasm"/>
    <property type="evidence" value="ECO:0007669"/>
    <property type="project" value="TreeGrafter"/>
</dbReference>
<dbReference type="PANTHER" id="PTHR12358">
    <property type="entry name" value="SPHINGOSINE KINASE"/>
    <property type="match status" value="1"/>
</dbReference>
<dbReference type="InterPro" id="IPR016064">
    <property type="entry name" value="NAD/diacylglycerol_kinase_sf"/>
</dbReference>
<dbReference type="InterPro" id="IPR050187">
    <property type="entry name" value="Lipid_Phosphate_FormReg"/>
</dbReference>
<evidence type="ECO:0000256" key="10">
    <source>
        <dbReference type="ARBA" id="ARBA00044037"/>
    </source>
</evidence>
<evidence type="ECO:0000256" key="8">
    <source>
        <dbReference type="ARBA" id="ARBA00023139"/>
    </source>
</evidence>
<dbReference type="Gene3D" id="2.60.200.40">
    <property type="match status" value="1"/>
</dbReference>
<dbReference type="FunFam" id="3.40.50.10330:FF:000005">
    <property type="entry name" value="Sphingosine kinase 2"/>
    <property type="match status" value="1"/>
</dbReference>
<keyword evidence="5" id="KW-0067">ATP-binding</keyword>
<dbReference type="Pfam" id="PF00781">
    <property type="entry name" value="DAGK_cat"/>
    <property type="match status" value="1"/>
</dbReference>
<dbReference type="SUPFAM" id="SSF111331">
    <property type="entry name" value="NAD kinase/diacylglycerol kinase-like"/>
    <property type="match status" value="1"/>
</dbReference>
<accession>A0A7H9B806</accession>
<dbReference type="Gene3D" id="3.40.50.10330">
    <property type="entry name" value="Probable inorganic polyphosphate/atp-NAD kinase, domain 1"/>
    <property type="match status" value="1"/>
</dbReference>
<keyword evidence="6" id="KW-0746">Sphingolipid metabolism</keyword>
<evidence type="ECO:0000256" key="5">
    <source>
        <dbReference type="ARBA" id="ARBA00022840"/>
    </source>
</evidence>
<dbReference type="RefSeq" id="XP_037146109.1">
    <property type="nucleotide sequence ID" value="XM_037290214.1"/>
</dbReference>
<name>A0A7H9B806_ZYGMR</name>
<keyword evidence="8" id="KW-0564">Palmitate</keyword>
<comment type="catalytic activity">
    <reaction evidence="11">
        <text>(4R)-hydroxysphinganine + ATP = (4R)-hydroxysphinganine 1-phosphate + ADP + H(+)</text>
        <dbReference type="Rhea" id="RHEA:33563"/>
        <dbReference type="ChEBI" id="CHEBI:15378"/>
        <dbReference type="ChEBI" id="CHEBI:30616"/>
        <dbReference type="ChEBI" id="CHEBI:64124"/>
        <dbReference type="ChEBI" id="CHEBI:64795"/>
        <dbReference type="ChEBI" id="CHEBI:456216"/>
        <dbReference type="EC" id="2.7.1.91"/>
    </reaction>
    <physiologicalReaction direction="left-to-right" evidence="11">
        <dbReference type="Rhea" id="RHEA:33564"/>
    </physiologicalReaction>
</comment>
<feature type="compositionally biased region" description="Acidic residues" evidence="13">
    <location>
        <begin position="467"/>
        <end position="478"/>
    </location>
</feature>
<dbReference type="GO" id="GO:0005524">
    <property type="term" value="F:ATP binding"/>
    <property type="evidence" value="ECO:0007669"/>
    <property type="project" value="UniProtKB-KW"/>
</dbReference>
<evidence type="ECO:0000256" key="4">
    <source>
        <dbReference type="ARBA" id="ARBA00022777"/>
    </source>
</evidence>
<dbReference type="GO" id="GO:0046512">
    <property type="term" value="P:sphingosine biosynthetic process"/>
    <property type="evidence" value="ECO:0007669"/>
    <property type="project" value="TreeGrafter"/>
</dbReference>
<evidence type="ECO:0000256" key="2">
    <source>
        <dbReference type="ARBA" id="ARBA00022679"/>
    </source>
</evidence>
<dbReference type="GO" id="GO:0019722">
    <property type="term" value="P:calcium-mediated signaling"/>
    <property type="evidence" value="ECO:0007669"/>
    <property type="project" value="UniProtKB-ARBA"/>
</dbReference>
<keyword evidence="2" id="KW-0808">Transferase</keyword>
<evidence type="ECO:0000256" key="1">
    <source>
        <dbReference type="ARBA" id="ARBA00004308"/>
    </source>
</evidence>
<dbReference type="Proteomes" id="UP000509704">
    <property type="component" value="Chromosome 7"/>
</dbReference>
<feature type="region of interest" description="Disordered" evidence="13">
    <location>
        <begin position="127"/>
        <end position="173"/>
    </location>
</feature>
<dbReference type="OrthoDB" id="3853857at2759"/>
<dbReference type="GO" id="GO:0012505">
    <property type="term" value="C:endomembrane system"/>
    <property type="evidence" value="ECO:0007669"/>
    <property type="project" value="UniProtKB-SubCell"/>
</dbReference>
<dbReference type="InterPro" id="IPR001206">
    <property type="entry name" value="Diacylglycerol_kinase_cat_dom"/>
</dbReference>
<dbReference type="PROSITE" id="PS50146">
    <property type="entry name" value="DAGK"/>
    <property type="match status" value="1"/>
</dbReference>
<comment type="subcellular location">
    <subcellularLocation>
        <location evidence="1">Endomembrane system</location>
    </subcellularLocation>
</comment>
<feature type="region of interest" description="Disordered" evidence="13">
    <location>
        <begin position="466"/>
        <end position="496"/>
    </location>
</feature>
<protein>
    <recommendedName>
        <fullName evidence="10">sphingosine kinase</fullName>
        <ecNumber evidence="10">2.7.1.91</ecNumber>
    </recommendedName>
</protein>
<dbReference type="GeneID" id="59238167"/>